<proteinExistence type="predicted"/>
<gene>
    <name evidence="3" type="ORF">DERYTH_LOCUS16087</name>
</gene>
<dbReference type="AlphaFoldDB" id="A0A9N9NL43"/>
<keyword evidence="1" id="KW-0175">Coiled coil</keyword>
<accession>A0A9N9NL43</accession>
<evidence type="ECO:0000313" key="4">
    <source>
        <dbReference type="Proteomes" id="UP000789405"/>
    </source>
</evidence>
<evidence type="ECO:0000313" key="3">
    <source>
        <dbReference type="EMBL" id="CAG8741990.1"/>
    </source>
</evidence>
<dbReference type="Gene3D" id="1.20.930.20">
    <property type="entry name" value="Adaptor protein Cbl, N-terminal domain"/>
    <property type="match status" value="1"/>
</dbReference>
<reference evidence="3" key="1">
    <citation type="submission" date="2021-06" db="EMBL/GenBank/DDBJ databases">
        <authorList>
            <person name="Kallberg Y."/>
            <person name="Tangrot J."/>
            <person name="Rosling A."/>
        </authorList>
    </citation>
    <scope>NUCLEOTIDE SEQUENCE</scope>
    <source>
        <strain evidence="3">MA453B</strain>
    </source>
</reference>
<sequence length="305" mass="35845">MADDETFYYQNDDNSDAASENTTEEMLVIYENAKCAQKICSALLERVEYSKTAMESLKRNQHCYEEYFKKQDYYNNWVKFINILEDIKKFAKEVTQLPWYKKYTNGIEIKNKFEKLIKEFEEICEAINFKRTMYNAEKKEMEAKDVTDDLELLKKTVATLKSDIERINSQLPSGNTSEKPSVPRIDPNELKELSYSDVRSSKKVTDGFEARVSNFKHSCNISESSSEIKNLPDVIRWLAPEMMLQTTNNYNIHSWDDDPLKRPSDTELQLRFKKLYDDHITSKMVSPQIRSDDNVKEFPIFETPD</sequence>
<feature type="coiled-coil region" evidence="1">
    <location>
        <begin position="136"/>
        <end position="170"/>
    </location>
</feature>
<feature type="non-terminal residue" evidence="3">
    <location>
        <position position="305"/>
    </location>
</feature>
<dbReference type="OrthoDB" id="27934at2759"/>
<feature type="compositionally biased region" description="Polar residues" evidence="2">
    <location>
        <begin position="8"/>
        <end position="20"/>
    </location>
</feature>
<dbReference type="CDD" id="cd21037">
    <property type="entry name" value="MLKL_NTD"/>
    <property type="match status" value="1"/>
</dbReference>
<dbReference type="GO" id="GO:0007166">
    <property type="term" value="P:cell surface receptor signaling pathway"/>
    <property type="evidence" value="ECO:0007669"/>
    <property type="project" value="InterPro"/>
</dbReference>
<evidence type="ECO:0000256" key="1">
    <source>
        <dbReference type="SAM" id="Coils"/>
    </source>
</evidence>
<dbReference type="EMBL" id="CAJVPY010013664">
    <property type="protein sequence ID" value="CAG8741990.1"/>
    <property type="molecule type" value="Genomic_DNA"/>
</dbReference>
<name>A0A9N9NL43_9GLOM</name>
<dbReference type="InterPro" id="IPR059179">
    <property type="entry name" value="MLKL-like_MCAfunc"/>
</dbReference>
<protein>
    <submittedName>
        <fullName evidence="3">24696_t:CDS:1</fullName>
    </submittedName>
</protein>
<dbReference type="Proteomes" id="UP000789405">
    <property type="component" value="Unassembled WGS sequence"/>
</dbReference>
<comment type="caution">
    <text evidence="3">The sequence shown here is derived from an EMBL/GenBank/DDBJ whole genome shotgun (WGS) entry which is preliminary data.</text>
</comment>
<dbReference type="InterPro" id="IPR036537">
    <property type="entry name" value="Adaptor_Cbl_N_dom_sf"/>
</dbReference>
<organism evidence="3 4">
    <name type="scientific">Dentiscutata erythropus</name>
    <dbReference type="NCBI Taxonomy" id="1348616"/>
    <lineage>
        <taxon>Eukaryota</taxon>
        <taxon>Fungi</taxon>
        <taxon>Fungi incertae sedis</taxon>
        <taxon>Mucoromycota</taxon>
        <taxon>Glomeromycotina</taxon>
        <taxon>Glomeromycetes</taxon>
        <taxon>Diversisporales</taxon>
        <taxon>Gigasporaceae</taxon>
        <taxon>Dentiscutata</taxon>
    </lineage>
</organism>
<keyword evidence="4" id="KW-1185">Reference proteome</keyword>
<evidence type="ECO:0000256" key="2">
    <source>
        <dbReference type="SAM" id="MobiDB-lite"/>
    </source>
</evidence>
<feature type="region of interest" description="Disordered" evidence="2">
    <location>
        <begin position="1"/>
        <end position="20"/>
    </location>
</feature>